<evidence type="ECO:0000256" key="7">
    <source>
        <dbReference type="ARBA" id="ARBA00022771"/>
    </source>
</evidence>
<dbReference type="Proteomes" id="UP000026960">
    <property type="component" value="Chromosome 1"/>
</dbReference>
<evidence type="ECO:0000256" key="2">
    <source>
        <dbReference type="ARBA" id="ARBA00004906"/>
    </source>
</evidence>
<dbReference type="InterPro" id="IPR044286">
    <property type="entry name" value="SINL_plant"/>
</dbReference>
<proteinExistence type="inferred from homology"/>
<evidence type="ECO:0000256" key="6">
    <source>
        <dbReference type="ARBA" id="ARBA00022723"/>
    </source>
</evidence>
<comment type="catalytic activity">
    <reaction evidence="1">
        <text>S-ubiquitinyl-[E2 ubiquitin-conjugating enzyme]-L-cysteine + [acceptor protein]-L-lysine = [E2 ubiquitin-conjugating enzyme]-L-cysteine + N(6)-ubiquitinyl-[acceptor protein]-L-lysine.</text>
        <dbReference type="EC" id="2.3.2.27"/>
    </reaction>
</comment>
<evidence type="ECO:0000256" key="8">
    <source>
        <dbReference type="ARBA" id="ARBA00022786"/>
    </source>
</evidence>
<dbReference type="CDD" id="cd16571">
    <property type="entry name" value="RING-HC_SIAHs"/>
    <property type="match status" value="1"/>
</dbReference>
<evidence type="ECO:0000256" key="1">
    <source>
        <dbReference type="ARBA" id="ARBA00000900"/>
    </source>
</evidence>
<accession>A0A0D3EJ25</accession>
<dbReference type="Gene3D" id="3.30.40.10">
    <property type="entry name" value="Zinc/RING finger domain, C3HC4 (zinc finger)"/>
    <property type="match status" value="2"/>
</dbReference>
<feature type="domain" description="SIAH-type" evidence="14">
    <location>
        <begin position="523"/>
        <end position="572"/>
    </location>
</feature>
<dbReference type="PANTHER" id="PTHR46632">
    <property type="entry name" value="E3 UBIQUITIN-PROTEIN LIGASE SINA-LIKE 4"/>
    <property type="match status" value="1"/>
</dbReference>
<evidence type="ECO:0000256" key="4">
    <source>
        <dbReference type="ARBA" id="ARBA00012483"/>
    </source>
</evidence>
<keyword evidence="13" id="KW-0472">Membrane</keyword>
<dbReference type="GO" id="GO:0061630">
    <property type="term" value="F:ubiquitin protein ligase activity"/>
    <property type="evidence" value="ECO:0007669"/>
    <property type="project" value="UniProtKB-EC"/>
</dbReference>
<protein>
    <recommendedName>
        <fullName evidence="4">RING-type E3 ubiquitin transferase</fullName>
        <ecNumber evidence="4">2.3.2.27</ecNumber>
    </recommendedName>
</protein>
<evidence type="ECO:0000256" key="5">
    <source>
        <dbReference type="ARBA" id="ARBA00022679"/>
    </source>
</evidence>
<dbReference type="EnsemblPlants" id="OBART01G01460.1">
    <property type="protein sequence ID" value="OBART01G01460.1"/>
    <property type="gene ID" value="OBART01G01460"/>
</dbReference>
<dbReference type="InterPro" id="IPR049548">
    <property type="entry name" value="Sina-like_RING"/>
</dbReference>
<keyword evidence="7 11" id="KW-0863">Zinc-finger</keyword>
<comment type="similarity">
    <text evidence="3">Belongs to the SINA (Seven in absentia) family.</text>
</comment>
<dbReference type="InterPro" id="IPR013010">
    <property type="entry name" value="Znf_SIAH"/>
</dbReference>
<name>A0A0D3EJ25_9ORYZ</name>
<sequence>MAEQNKRSSSAAENGHAGGKKARANVEVKQEEEEAEEGEMSQEEESAKTGPLVVATAMDDPQIDVRIAVGLLHCHACLLPLKPPVFKCEAAHVVCSGCRGNHGQLCRRAAAYAHCAELDAIVGAAKVACAHAPYGCDSYVVYGAATEHQRACPCAPCSCPDPGCGFRGSPAALLGHFATDHPWSVTQISYAKPCRLAVPLPRRCHVLVGEDDRAMFLVVSPSPCGVGVGAAVCVACVRANGDDAAAAQYKCKLWVEVPTNSDNMVMMTSKVRSSDLSGGFPAAEQGMFLVVPPELLHEVSGETPILSIRIDRAAPAIAKPTTPRARAVSVACVRANAAAGPRYRCKLWAHAPGGGAADFVHMDSAVASSAAAPGGEVAVDEEARFLTVPPCFLHLLDAGTSKEMLIRLSISIDIDIDIKRKPSRWRTMIAAAAVTGRPGKQEAGAMVVAPEPEAIAVRIDMAMLHCPICFLPLKPPIFQCDAGHMACSNCRGKVAGGRCHSCEGVGVGVVYARSRAMEAFVSSTKIQCPYQAHGCRSYVTYYAVDDHQRACPHAPPAAASPALLEHLAAAHSCHVDKYGKALCLRVPASERRRRLLVGEEDKRVFLLAMAAVGAASAVTLVRVAASAETAARYRCKMWANAPAAAAVAGAASGKADMVMVDMEVASSGAAPGGVAVEEATFLAVPPKMLHGEHKEIILGICIDKKTS</sequence>
<dbReference type="AlphaFoldDB" id="A0A0D3EJ25"/>
<comment type="pathway">
    <text evidence="2">Protein modification; protein ubiquitination.</text>
</comment>
<evidence type="ECO:0000259" key="14">
    <source>
        <dbReference type="PROSITE" id="PS51081"/>
    </source>
</evidence>
<keyword evidence="6" id="KW-0479">Metal-binding</keyword>
<evidence type="ECO:0000313" key="16">
    <source>
        <dbReference type="Proteomes" id="UP000026960"/>
    </source>
</evidence>
<evidence type="ECO:0000256" key="9">
    <source>
        <dbReference type="ARBA" id="ARBA00022833"/>
    </source>
</evidence>
<evidence type="ECO:0000256" key="11">
    <source>
        <dbReference type="PROSITE-ProRule" id="PRU00455"/>
    </source>
</evidence>
<dbReference type="PaxDb" id="65489-OBART01G01460.1"/>
<dbReference type="Gramene" id="OBART01G01460.1">
    <property type="protein sequence ID" value="OBART01G01460.1"/>
    <property type="gene ID" value="OBART01G01460"/>
</dbReference>
<dbReference type="eggNOG" id="KOG3002">
    <property type="taxonomic scope" value="Eukaryota"/>
</dbReference>
<dbReference type="PROSITE" id="PS51081">
    <property type="entry name" value="ZF_SIAH"/>
    <property type="match status" value="2"/>
</dbReference>
<dbReference type="Pfam" id="PF21362">
    <property type="entry name" value="Sina_RING"/>
    <property type="match status" value="1"/>
</dbReference>
<dbReference type="UniPathway" id="UPA00143"/>
<keyword evidence="16" id="KW-1185">Reference proteome</keyword>
<keyword evidence="13" id="KW-0812">Transmembrane</keyword>
<evidence type="ECO:0000256" key="10">
    <source>
        <dbReference type="ARBA" id="ARBA00024004"/>
    </source>
</evidence>
<organism evidence="15">
    <name type="scientific">Oryza barthii</name>
    <dbReference type="NCBI Taxonomy" id="65489"/>
    <lineage>
        <taxon>Eukaryota</taxon>
        <taxon>Viridiplantae</taxon>
        <taxon>Streptophyta</taxon>
        <taxon>Embryophyta</taxon>
        <taxon>Tracheophyta</taxon>
        <taxon>Spermatophyta</taxon>
        <taxon>Magnoliopsida</taxon>
        <taxon>Liliopsida</taxon>
        <taxon>Poales</taxon>
        <taxon>Poaceae</taxon>
        <taxon>BOP clade</taxon>
        <taxon>Oryzoideae</taxon>
        <taxon>Oryzeae</taxon>
        <taxon>Oryzinae</taxon>
        <taxon>Oryza</taxon>
    </lineage>
</organism>
<dbReference type="SUPFAM" id="SSF49599">
    <property type="entry name" value="TRAF domain-like"/>
    <property type="match status" value="3"/>
</dbReference>
<feature type="domain" description="SIAH-type" evidence="14">
    <location>
        <begin position="124"/>
        <end position="182"/>
    </location>
</feature>
<keyword evidence="9" id="KW-0862">Zinc</keyword>
<dbReference type="InterPro" id="IPR013083">
    <property type="entry name" value="Znf_RING/FYVE/PHD"/>
</dbReference>
<keyword evidence="5" id="KW-0808">Transferase</keyword>
<feature type="region of interest" description="Disordered" evidence="12">
    <location>
        <begin position="1"/>
        <end position="49"/>
    </location>
</feature>
<dbReference type="GO" id="GO:0008270">
    <property type="term" value="F:zinc ion binding"/>
    <property type="evidence" value="ECO:0007669"/>
    <property type="project" value="UniProtKB-KW"/>
</dbReference>
<evidence type="ECO:0000313" key="15">
    <source>
        <dbReference type="EnsemblPlants" id="OBART01G01460.1"/>
    </source>
</evidence>
<evidence type="ECO:0000256" key="12">
    <source>
        <dbReference type="SAM" id="MobiDB-lite"/>
    </source>
</evidence>
<dbReference type="STRING" id="65489.A0A0D3EJ25"/>
<evidence type="ECO:0000256" key="3">
    <source>
        <dbReference type="ARBA" id="ARBA00009119"/>
    </source>
</evidence>
<reference evidence="15" key="2">
    <citation type="submission" date="2015-03" db="UniProtKB">
        <authorList>
            <consortium name="EnsemblPlants"/>
        </authorList>
    </citation>
    <scope>IDENTIFICATION</scope>
</reference>
<dbReference type="GO" id="GO:0016567">
    <property type="term" value="P:protein ubiquitination"/>
    <property type="evidence" value="ECO:0007669"/>
    <property type="project" value="UniProtKB-UniPathway"/>
</dbReference>
<evidence type="ECO:0000256" key="13">
    <source>
        <dbReference type="SAM" id="Phobius"/>
    </source>
</evidence>
<feature type="transmembrane region" description="Helical" evidence="13">
    <location>
        <begin position="604"/>
        <end position="625"/>
    </location>
</feature>
<feature type="compositionally biased region" description="Acidic residues" evidence="12">
    <location>
        <begin position="30"/>
        <end position="44"/>
    </location>
</feature>
<dbReference type="HOGENOM" id="CLU_390495_0_0_1"/>
<keyword evidence="8" id="KW-0833">Ubl conjugation pathway</keyword>
<keyword evidence="13" id="KW-1133">Transmembrane helix</keyword>
<dbReference type="Pfam" id="PF21361">
    <property type="entry name" value="Sina_ZnF"/>
    <property type="match status" value="1"/>
</dbReference>
<dbReference type="PANTHER" id="PTHR46632:SF9">
    <property type="entry name" value="RING-TYPE E3 UBIQUITIN TRANSFERASE"/>
    <property type="match status" value="1"/>
</dbReference>
<dbReference type="EC" id="2.3.2.27" evidence="4"/>
<reference evidence="15" key="1">
    <citation type="journal article" date="2009" name="Rice">
        <title>De Novo Next Generation Sequencing of Plant Genomes.</title>
        <authorList>
            <person name="Rounsley S."/>
            <person name="Marri P.R."/>
            <person name="Yu Y."/>
            <person name="He R."/>
            <person name="Sisneros N."/>
            <person name="Goicoechea J.L."/>
            <person name="Lee S.J."/>
            <person name="Angelova A."/>
            <person name="Kudrna D."/>
            <person name="Luo M."/>
            <person name="Affourtit J."/>
            <person name="Desany B."/>
            <person name="Knight J."/>
            <person name="Niazi F."/>
            <person name="Egholm M."/>
            <person name="Wing R.A."/>
        </authorList>
    </citation>
    <scope>NUCLEOTIDE SEQUENCE [LARGE SCALE GENOMIC DNA]</scope>
    <source>
        <strain evidence="15">cv. IRGC 105608</strain>
    </source>
</reference>
<comment type="function">
    <text evidence="10">E3 ubiquitin-protein ligase that mediates ubiquitination and subsequent proteasomal degradation of target proteins. E3 ubiquitin ligases accept ubiquitin from an E2 ubiquitin-conjugating enzyme in the form of a thioester and then directly transfers the ubiquitin to targeted substrates. It probably triggers the ubiquitin-mediated degradation of different substrates.</text>
</comment>